<dbReference type="STRING" id="1618387.UW44_C0002G0042"/>
<organism evidence="1 2">
    <name type="scientific">Candidatus Collierbacteria bacterium GW2011_GWB2_44_22</name>
    <dbReference type="NCBI Taxonomy" id="1618387"/>
    <lineage>
        <taxon>Bacteria</taxon>
        <taxon>Candidatus Collieribacteriota</taxon>
    </lineage>
</organism>
<evidence type="ECO:0000313" key="2">
    <source>
        <dbReference type="Proteomes" id="UP000034006"/>
    </source>
</evidence>
<evidence type="ECO:0000313" key="1">
    <source>
        <dbReference type="EMBL" id="KKT52376.1"/>
    </source>
</evidence>
<dbReference type="Proteomes" id="UP000034006">
    <property type="component" value="Unassembled WGS sequence"/>
</dbReference>
<dbReference type="EMBL" id="LCIH01000002">
    <property type="protein sequence ID" value="KKT52376.1"/>
    <property type="molecule type" value="Genomic_DNA"/>
</dbReference>
<dbReference type="AlphaFoldDB" id="A0A0G1HYY4"/>
<name>A0A0G1HYY4_9BACT</name>
<reference evidence="1 2" key="1">
    <citation type="journal article" date="2015" name="Nature">
        <title>rRNA introns, odd ribosomes, and small enigmatic genomes across a large radiation of phyla.</title>
        <authorList>
            <person name="Brown C.T."/>
            <person name="Hug L.A."/>
            <person name="Thomas B.C."/>
            <person name="Sharon I."/>
            <person name="Castelle C.J."/>
            <person name="Singh A."/>
            <person name="Wilkins M.J."/>
            <person name="Williams K.H."/>
            <person name="Banfield J.F."/>
        </authorList>
    </citation>
    <scope>NUCLEOTIDE SEQUENCE [LARGE SCALE GENOMIC DNA]</scope>
</reference>
<accession>A0A0G1HYY4</accession>
<proteinExistence type="predicted"/>
<gene>
    <name evidence="1" type="ORF">UW44_C0002G0042</name>
</gene>
<comment type="caution">
    <text evidence="1">The sequence shown here is derived from an EMBL/GenBank/DDBJ whole genome shotgun (WGS) entry which is preliminary data.</text>
</comment>
<protein>
    <submittedName>
        <fullName evidence="1">Uncharacterized protein</fullName>
    </submittedName>
</protein>
<sequence>MFDIHTSKDDLLTKLSAFNPYPEKAGQGFLVSRTSHPMTNPAMWIKYLSSGQVYYVHAPLSYPIAEVTLPEEEQESKVPCYYEKWMSLDDYVLGLSRNLVDSECFSKAKLGRSVQRSVVAWYSHGLPLFKSPPEAHLSIVKEALRLIEEGDYHTAFCFVDYACRTGAYTIDGEHYSDPSFAVFEYTGRELAWEAVPSLRIQHFAQYHVRGRADVFYDTAHEVQSFCILSTRLMALRRLRVQYEGVAREHFDSVISLFERFLCDVVQKLMNKRGLQHGITYYDEVLAFLSKNDISL</sequence>